<protein>
    <submittedName>
        <fullName evidence="2">DsRNA-specific ribonuclease</fullName>
    </submittedName>
</protein>
<dbReference type="AlphaFoldDB" id="L0HHF9"/>
<dbReference type="OrthoDB" id="106853at2157"/>
<dbReference type="InParanoid" id="L0HHF9"/>
<reference evidence="2 3" key="2">
    <citation type="journal article" date="2014" name="Genome Announc.">
        <title>Complete Genome Sequence of Methanoregula formicica SMSPT, a Mesophilic Hydrogenotrophic Methanogen Isolated from a Methanogenic Upflow Anaerobic Sludge Blanket Reactor.</title>
        <authorList>
            <person name="Yamamoto K."/>
            <person name="Tamaki H."/>
            <person name="Cadillo-Quiroz H."/>
            <person name="Imachi H."/>
            <person name="Kyrpides N."/>
            <person name="Woyke T."/>
            <person name="Goodwin L."/>
            <person name="Zinder S.H."/>
            <person name="Kamagata Y."/>
            <person name="Liu W.T."/>
        </authorList>
    </citation>
    <scope>NUCLEOTIDE SEQUENCE [LARGE SCALE GENOMIC DNA]</scope>
    <source>
        <strain evidence="3">DSM 22288 / NBRC 105244 / SMSP</strain>
    </source>
</reference>
<dbReference type="GO" id="GO:0004525">
    <property type="term" value="F:ribonuclease III activity"/>
    <property type="evidence" value="ECO:0007669"/>
    <property type="project" value="InterPro"/>
</dbReference>
<dbReference type="PROSITE" id="PS50142">
    <property type="entry name" value="RNASE_3_2"/>
    <property type="match status" value="1"/>
</dbReference>
<dbReference type="SMART" id="SM00535">
    <property type="entry name" value="RIBOc"/>
    <property type="match status" value="1"/>
</dbReference>
<dbReference type="eggNOG" id="arCOG03457">
    <property type="taxonomic scope" value="Archaea"/>
</dbReference>
<keyword evidence="3" id="KW-1185">Reference proteome</keyword>
<dbReference type="InterPro" id="IPR036389">
    <property type="entry name" value="RNase_III_sf"/>
</dbReference>
<reference evidence="3" key="1">
    <citation type="submission" date="2011-12" db="EMBL/GenBank/DDBJ databases">
        <title>Complete sequence of Methanoregula formicicum SMSP.</title>
        <authorList>
            <person name="Lucas S."/>
            <person name="Han J."/>
            <person name="Lapidus A."/>
            <person name="Cheng J.-F."/>
            <person name="Goodwin L."/>
            <person name="Pitluck S."/>
            <person name="Peters L."/>
            <person name="Ovchinnikova G."/>
            <person name="Teshima H."/>
            <person name="Detter J.C."/>
            <person name="Han C."/>
            <person name="Tapia R."/>
            <person name="Land M."/>
            <person name="Hauser L."/>
            <person name="Kyrpides N."/>
            <person name="Ivanova N."/>
            <person name="Pagani I."/>
            <person name="Imachi H."/>
            <person name="Tamaki H."/>
            <person name="Sekiguchi Y."/>
            <person name="Kamagata Y."/>
            <person name="Cadillo-Quiroz H."/>
            <person name="Zinder S."/>
            <person name="Liu W.-T."/>
            <person name="Woyke T."/>
        </authorList>
    </citation>
    <scope>NUCLEOTIDE SEQUENCE [LARGE SCALE GENOMIC DNA]</scope>
    <source>
        <strain evidence="3">DSM 22288 / NBRC 105244 / SMSP</strain>
    </source>
</reference>
<dbReference type="Proteomes" id="UP000010824">
    <property type="component" value="Chromosome"/>
</dbReference>
<proteinExistence type="predicted"/>
<dbReference type="EMBL" id="CP003167">
    <property type="protein sequence ID" value="AGB03475.1"/>
    <property type="molecule type" value="Genomic_DNA"/>
</dbReference>
<dbReference type="RefSeq" id="WP_015286437.1">
    <property type="nucleotide sequence ID" value="NC_019943.1"/>
</dbReference>
<sequence length="167" mass="18888">MDPAKIKLLEDDLGHSFKDRRELFRALTHPTFAKEEKERKNDARDCPHQETYATLGDAILKAGFVLLLMELGVKTKGDITIIKSDLEKNLKLAEVGARLKLLENYLIYHHMGEGDQLKTGENKLYSDTVEALIGAIFIDTGCSFTETKVCISKIFGPELHRMVHTEK</sequence>
<dbReference type="Pfam" id="PF14622">
    <property type="entry name" value="Ribonucleas_3_3"/>
    <property type="match status" value="1"/>
</dbReference>
<accession>L0HHF9</accession>
<dbReference type="KEGG" id="mfo:Metfor_2480"/>
<dbReference type="CDD" id="cd00593">
    <property type="entry name" value="RIBOc"/>
    <property type="match status" value="1"/>
</dbReference>
<feature type="domain" description="RNase III" evidence="1">
    <location>
        <begin position="6"/>
        <end position="141"/>
    </location>
</feature>
<dbReference type="HOGENOM" id="CLU_000907_3_1_2"/>
<evidence type="ECO:0000259" key="1">
    <source>
        <dbReference type="PROSITE" id="PS50142"/>
    </source>
</evidence>
<dbReference type="GeneID" id="14309872"/>
<evidence type="ECO:0000313" key="2">
    <source>
        <dbReference type="EMBL" id="AGB03475.1"/>
    </source>
</evidence>
<gene>
    <name evidence="2" type="ordered locus">Metfor_2480</name>
</gene>
<dbReference type="SUPFAM" id="SSF69065">
    <property type="entry name" value="RNase III domain-like"/>
    <property type="match status" value="1"/>
</dbReference>
<name>L0HHF9_METFS</name>
<dbReference type="InterPro" id="IPR000999">
    <property type="entry name" value="RNase_III_dom"/>
</dbReference>
<dbReference type="Gene3D" id="1.10.1520.10">
    <property type="entry name" value="Ribonuclease III domain"/>
    <property type="match status" value="1"/>
</dbReference>
<dbReference type="GO" id="GO:0006396">
    <property type="term" value="P:RNA processing"/>
    <property type="evidence" value="ECO:0007669"/>
    <property type="project" value="InterPro"/>
</dbReference>
<dbReference type="STRING" id="593750.Metfor_2480"/>
<organism evidence="2 3">
    <name type="scientific">Methanoregula formicica (strain DSM 22288 / NBRC 105244 / SMSP)</name>
    <dbReference type="NCBI Taxonomy" id="593750"/>
    <lineage>
        <taxon>Archaea</taxon>
        <taxon>Methanobacteriati</taxon>
        <taxon>Methanobacteriota</taxon>
        <taxon>Stenosarchaea group</taxon>
        <taxon>Methanomicrobia</taxon>
        <taxon>Methanomicrobiales</taxon>
        <taxon>Methanoregulaceae</taxon>
        <taxon>Methanoregula</taxon>
    </lineage>
</organism>
<evidence type="ECO:0000313" key="3">
    <source>
        <dbReference type="Proteomes" id="UP000010824"/>
    </source>
</evidence>